<evidence type="ECO:0000313" key="1">
    <source>
        <dbReference type="EMBL" id="MBK9296625.1"/>
    </source>
</evidence>
<sequence>MLLSPNSVVDGLGASPKLFIASEDEPVADVSTQMADTAEGDDNEAIILPGSAHAQNIFDTDQAEPTMTAILDRLNEFAN</sequence>
<gene>
    <name evidence="1" type="ORF">IPN02_07220</name>
</gene>
<organism evidence="1 2">
    <name type="scientific">Candidatus Neomicrothrix subdominans</name>
    <dbReference type="NCBI Taxonomy" id="2954438"/>
    <lineage>
        <taxon>Bacteria</taxon>
        <taxon>Bacillati</taxon>
        <taxon>Actinomycetota</taxon>
        <taxon>Acidimicrobiia</taxon>
        <taxon>Acidimicrobiales</taxon>
        <taxon>Microthrixaceae</taxon>
        <taxon>Candidatus Neomicrothrix</taxon>
    </lineage>
</organism>
<comment type="caution">
    <text evidence="1">The sequence shown here is derived from an EMBL/GenBank/DDBJ whole genome shotgun (WGS) entry which is preliminary data.</text>
</comment>
<protein>
    <recommendedName>
        <fullName evidence="3">Alpha/beta hydrolase</fullName>
    </recommendedName>
</protein>
<reference evidence="1 2" key="1">
    <citation type="submission" date="2020-10" db="EMBL/GenBank/DDBJ databases">
        <title>Connecting structure to function with the recovery of over 1000 high-quality activated sludge metagenome-assembled genomes encoding full-length rRNA genes using long-read sequencing.</title>
        <authorList>
            <person name="Singleton C.M."/>
            <person name="Petriglieri F."/>
            <person name="Kristensen J.M."/>
            <person name="Kirkegaard R.H."/>
            <person name="Michaelsen T.Y."/>
            <person name="Andersen M.H."/>
            <person name="Karst S.M."/>
            <person name="Dueholm M.S."/>
            <person name="Nielsen P.H."/>
            <person name="Albertsen M."/>
        </authorList>
    </citation>
    <scope>NUCLEOTIDE SEQUENCE [LARGE SCALE GENOMIC DNA]</scope>
    <source>
        <strain evidence="1">Lyne_18-Q3-R50-59_MAXAC.006</strain>
    </source>
</reference>
<dbReference type="EMBL" id="JADJZA010000003">
    <property type="protein sequence ID" value="MBK9296625.1"/>
    <property type="molecule type" value="Genomic_DNA"/>
</dbReference>
<name>A0A936TFI0_9ACTN</name>
<dbReference type="AlphaFoldDB" id="A0A936TFI0"/>
<evidence type="ECO:0000313" key="2">
    <source>
        <dbReference type="Proteomes" id="UP000727993"/>
    </source>
</evidence>
<proteinExistence type="predicted"/>
<dbReference type="Proteomes" id="UP000727993">
    <property type="component" value="Unassembled WGS sequence"/>
</dbReference>
<evidence type="ECO:0008006" key="3">
    <source>
        <dbReference type="Google" id="ProtNLM"/>
    </source>
</evidence>
<accession>A0A936TFI0</accession>